<accession>F4KQZ9</accession>
<evidence type="ECO:0000313" key="2">
    <source>
        <dbReference type="Proteomes" id="UP000008461"/>
    </source>
</evidence>
<keyword evidence="2" id="KW-1185">Reference proteome</keyword>
<dbReference type="STRING" id="760192.Halhy_5412"/>
<dbReference type="Proteomes" id="UP000008461">
    <property type="component" value="Chromosome"/>
</dbReference>
<name>F4KQZ9_HALH1</name>
<proteinExistence type="predicted"/>
<gene>
    <name evidence="1" type="ordered locus">Halhy_5412</name>
</gene>
<reference key="2">
    <citation type="submission" date="2011-04" db="EMBL/GenBank/DDBJ databases">
        <title>Complete sequence of chromosome of Haliscomenobacter hydrossis DSM 1100.</title>
        <authorList>
            <consortium name="US DOE Joint Genome Institute (JGI-PGF)"/>
            <person name="Lucas S."/>
            <person name="Han J."/>
            <person name="Lapidus A."/>
            <person name="Bruce D."/>
            <person name="Goodwin L."/>
            <person name="Pitluck S."/>
            <person name="Peters L."/>
            <person name="Kyrpides N."/>
            <person name="Mavromatis K."/>
            <person name="Ivanova N."/>
            <person name="Ovchinnikova G."/>
            <person name="Pagani I."/>
            <person name="Daligault H."/>
            <person name="Detter J.C."/>
            <person name="Han C."/>
            <person name="Land M."/>
            <person name="Hauser L."/>
            <person name="Markowitz V."/>
            <person name="Cheng J.-F."/>
            <person name="Hugenholtz P."/>
            <person name="Woyke T."/>
            <person name="Wu D."/>
            <person name="Verbarg S."/>
            <person name="Frueling A."/>
            <person name="Brambilla E."/>
            <person name="Klenk H.-P."/>
            <person name="Eisen J.A."/>
        </authorList>
    </citation>
    <scope>NUCLEOTIDE SEQUENCE</scope>
    <source>
        <strain>DSM 1100</strain>
    </source>
</reference>
<dbReference type="AlphaFoldDB" id="F4KQZ9"/>
<dbReference type="EMBL" id="CP002691">
    <property type="protein sequence ID" value="AEE53237.1"/>
    <property type="molecule type" value="Genomic_DNA"/>
</dbReference>
<organism evidence="1 2">
    <name type="scientific">Haliscomenobacter hydrossis (strain ATCC 27775 / DSM 1100 / LMG 10767 / O)</name>
    <dbReference type="NCBI Taxonomy" id="760192"/>
    <lineage>
        <taxon>Bacteria</taxon>
        <taxon>Pseudomonadati</taxon>
        <taxon>Bacteroidota</taxon>
        <taxon>Saprospiria</taxon>
        <taxon>Saprospirales</taxon>
        <taxon>Haliscomenobacteraceae</taxon>
        <taxon>Haliscomenobacter</taxon>
    </lineage>
</organism>
<dbReference type="HOGENOM" id="CLU_3216972_0_0_10"/>
<protein>
    <submittedName>
        <fullName evidence="1">Uncharacterized protein</fullName>
    </submittedName>
</protein>
<reference evidence="1 2" key="1">
    <citation type="journal article" date="2011" name="Stand. Genomic Sci.">
        <title>Complete genome sequence of Haliscomenobacter hydrossis type strain (O).</title>
        <authorList>
            <consortium name="US DOE Joint Genome Institute (JGI-PGF)"/>
            <person name="Daligault H."/>
            <person name="Lapidus A."/>
            <person name="Zeytun A."/>
            <person name="Nolan M."/>
            <person name="Lucas S."/>
            <person name="Del Rio T.G."/>
            <person name="Tice H."/>
            <person name="Cheng J.F."/>
            <person name="Tapia R."/>
            <person name="Han C."/>
            <person name="Goodwin L."/>
            <person name="Pitluck S."/>
            <person name="Liolios K."/>
            <person name="Pagani I."/>
            <person name="Ivanova N."/>
            <person name="Huntemann M."/>
            <person name="Mavromatis K."/>
            <person name="Mikhailova N."/>
            <person name="Pati A."/>
            <person name="Chen A."/>
            <person name="Palaniappan K."/>
            <person name="Land M."/>
            <person name="Hauser L."/>
            <person name="Brambilla E.M."/>
            <person name="Rohde M."/>
            <person name="Verbarg S."/>
            <person name="Goker M."/>
            <person name="Bristow J."/>
            <person name="Eisen J.A."/>
            <person name="Markowitz V."/>
            <person name="Hugenholtz P."/>
            <person name="Kyrpides N.C."/>
            <person name="Klenk H.P."/>
            <person name="Woyke T."/>
        </authorList>
    </citation>
    <scope>NUCLEOTIDE SEQUENCE [LARGE SCALE GENOMIC DNA]</scope>
    <source>
        <strain evidence="2">ATCC 27775 / DSM 1100 / LMG 10767 / O</strain>
    </source>
</reference>
<dbReference type="KEGG" id="hhy:Halhy_5412"/>
<sequence length="44" mass="5151">MTLYRFVPFVLFFVSFVLKNTRQSMVLHQRCALSVNGKDLCQRG</sequence>
<evidence type="ECO:0000313" key="1">
    <source>
        <dbReference type="EMBL" id="AEE53237.1"/>
    </source>
</evidence>